<evidence type="ECO:0000259" key="1">
    <source>
        <dbReference type="Pfam" id="PF06985"/>
    </source>
</evidence>
<protein>
    <recommendedName>
        <fullName evidence="1">Heterokaryon incompatibility domain-containing protein</fullName>
    </recommendedName>
</protein>
<evidence type="ECO:0000313" key="2">
    <source>
        <dbReference type="EMBL" id="KAL2064616.1"/>
    </source>
</evidence>
<dbReference type="Pfam" id="PF06985">
    <property type="entry name" value="HET"/>
    <property type="match status" value="1"/>
</dbReference>
<name>A0ABR4C3V3_9HELO</name>
<comment type="caution">
    <text evidence="2">The sequence shown here is derived from an EMBL/GenBank/DDBJ whole genome shotgun (WGS) entry which is preliminary data.</text>
</comment>
<evidence type="ECO:0000313" key="3">
    <source>
        <dbReference type="Proteomes" id="UP001595075"/>
    </source>
</evidence>
<dbReference type="PANTHER" id="PTHR10622:SF10">
    <property type="entry name" value="HET DOMAIN-CONTAINING PROTEIN"/>
    <property type="match status" value="1"/>
</dbReference>
<proteinExistence type="predicted"/>
<dbReference type="Proteomes" id="UP001595075">
    <property type="component" value="Unassembled WGS sequence"/>
</dbReference>
<organism evidence="2 3">
    <name type="scientific">Oculimacula yallundae</name>
    <dbReference type="NCBI Taxonomy" id="86028"/>
    <lineage>
        <taxon>Eukaryota</taxon>
        <taxon>Fungi</taxon>
        <taxon>Dikarya</taxon>
        <taxon>Ascomycota</taxon>
        <taxon>Pezizomycotina</taxon>
        <taxon>Leotiomycetes</taxon>
        <taxon>Helotiales</taxon>
        <taxon>Ploettnerulaceae</taxon>
        <taxon>Oculimacula</taxon>
    </lineage>
</organism>
<sequence length="572" mass="66082">MWLINTITLKLEEFPTEAGLDYAILSHRWGDDEVLFKDLNGSKDLDLLQNKQGFSKVKRCCEQASRDKYSWAWVDICCIDKSSSAELSEAINSMFHWYRQSSMCYAYLSDVDSLEDIGGSEWFKRGWTLQELLALNHVQFFGRDWTFLSDKQSLQNELRAITSIPEEALLNFRSEDYCVADKMSWAAGRQTTREEDLAYCLMGLFDINMPLLYGERTKAFLRLQEMIMESSTDLSIFLWNGQPWTEFGLLAASPSCFCIKSPSTPWQGLRNMFSLPKGWTRNNAGVSIRLSLRPHYIDEDQKAVFLAVIHKPYRYKLSGFGIFLERLERSCQKNDYRRISVDNHTTIDLAAFIRRPLYDPFLEFTTDLLIAREPMIALSSAGSSSFIVRWKAPEPLEARVCQRCSDDVEASLEHWPVIASELATATELCFDYLRIEAKGILGYLLVNISDSLRLLICFGFDMRFQPLYIVAICDKQLYNKGIKAWNVMRAFYNMFGNRDEDIEAFDRATGIYAVRASDDLTEFAIFDDTILLSLDIDTVELHVAPRFLEEQRGRRSPHRADTLKQQRDLFCM</sequence>
<dbReference type="PANTHER" id="PTHR10622">
    <property type="entry name" value="HET DOMAIN-CONTAINING PROTEIN"/>
    <property type="match status" value="1"/>
</dbReference>
<keyword evidence="3" id="KW-1185">Reference proteome</keyword>
<feature type="domain" description="Heterokaryon incompatibility" evidence="1">
    <location>
        <begin position="22"/>
        <end position="113"/>
    </location>
</feature>
<dbReference type="InterPro" id="IPR010730">
    <property type="entry name" value="HET"/>
</dbReference>
<reference evidence="2 3" key="1">
    <citation type="journal article" date="2024" name="Commun. Biol.">
        <title>Comparative genomic analysis of thermophilic fungi reveals convergent evolutionary adaptations and gene losses.</title>
        <authorList>
            <person name="Steindorff A.S."/>
            <person name="Aguilar-Pontes M.V."/>
            <person name="Robinson A.J."/>
            <person name="Andreopoulos B."/>
            <person name="LaButti K."/>
            <person name="Kuo A."/>
            <person name="Mondo S."/>
            <person name="Riley R."/>
            <person name="Otillar R."/>
            <person name="Haridas S."/>
            <person name="Lipzen A."/>
            <person name="Grimwood J."/>
            <person name="Schmutz J."/>
            <person name="Clum A."/>
            <person name="Reid I.D."/>
            <person name="Moisan M.C."/>
            <person name="Butler G."/>
            <person name="Nguyen T.T.M."/>
            <person name="Dewar K."/>
            <person name="Conant G."/>
            <person name="Drula E."/>
            <person name="Henrissat B."/>
            <person name="Hansel C."/>
            <person name="Singer S."/>
            <person name="Hutchinson M.I."/>
            <person name="de Vries R.P."/>
            <person name="Natvig D.O."/>
            <person name="Powell A.J."/>
            <person name="Tsang A."/>
            <person name="Grigoriev I.V."/>
        </authorList>
    </citation>
    <scope>NUCLEOTIDE SEQUENCE [LARGE SCALE GENOMIC DNA]</scope>
    <source>
        <strain evidence="2 3">CBS 494.80</strain>
    </source>
</reference>
<dbReference type="EMBL" id="JAZHXI010000013">
    <property type="protein sequence ID" value="KAL2064616.1"/>
    <property type="molecule type" value="Genomic_DNA"/>
</dbReference>
<accession>A0ABR4C3V3</accession>
<gene>
    <name evidence="2" type="ORF">VTL71DRAFT_3753</name>
</gene>